<proteinExistence type="predicted"/>
<dbReference type="EMBL" id="LAZR01000003">
    <property type="protein sequence ID" value="KKO11030.1"/>
    <property type="molecule type" value="Genomic_DNA"/>
</dbReference>
<dbReference type="PANTHER" id="PTHR42924:SF3">
    <property type="entry name" value="POLYMERASE_HISTIDINOL PHOSPHATASE N-TERMINAL DOMAIN-CONTAINING PROTEIN"/>
    <property type="match status" value="1"/>
</dbReference>
<comment type="caution">
    <text evidence="2">The sequence shown here is derived from an EMBL/GenBank/DDBJ whole genome shotgun (WGS) entry which is preliminary data.</text>
</comment>
<dbReference type="Pfam" id="PF13263">
    <property type="entry name" value="PHP_C"/>
    <property type="match status" value="1"/>
</dbReference>
<gene>
    <name evidence="2" type="ORF">LCGC14_0015050</name>
</gene>
<dbReference type="Gene3D" id="3.20.20.140">
    <property type="entry name" value="Metal-dependent hydrolases"/>
    <property type="match status" value="1"/>
</dbReference>
<dbReference type="Pfam" id="PF02811">
    <property type="entry name" value="PHP"/>
    <property type="match status" value="1"/>
</dbReference>
<dbReference type="GO" id="GO:0035312">
    <property type="term" value="F:5'-3' DNA exonuclease activity"/>
    <property type="evidence" value="ECO:0007669"/>
    <property type="project" value="TreeGrafter"/>
</dbReference>
<sequence>MVQQAKQKGLDLIAVCDHNASGNVEAVRQAGRGEGLAVIGGIEVTSEEEVHVLALFDEQQGLRDMQRLIDESLSGENNPDLFGEQLLCDERDAIVGQDTRLLIGATALRVEIVVDSIHHLGGLAIASHVDRESFSILSQLGFVPENLAIDAVEVSPRRSVAQVYAQRPELKAYPAVRSSDAHTLEQIGAVRTGFTAAAPSVRELHRALLGEGGRAVMN</sequence>
<organism evidence="2">
    <name type="scientific">marine sediment metagenome</name>
    <dbReference type="NCBI Taxonomy" id="412755"/>
    <lineage>
        <taxon>unclassified sequences</taxon>
        <taxon>metagenomes</taxon>
        <taxon>ecological metagenomes</taxon>
    </lineage>
</organism>
<name>A0A0F9W3U0_9ZZZZ</name>
<dbReference type="SUPFAM" id="SSF89550">
    <property type="entry name" value="PHP domain-like"/>
    <property type="match status" value="1"/>
</dbReference>
<dbReference type="GO" id="GO:0004534">
    <property type="term" value="F:5'-3' RNA exonuclease activity"/>
    <property type="evidence" value="ECO:0007669"/>
    <property type="project" value="TreeGrafter"/>
</dbReference>
<dbReference type="AlphaFoldDB" id="A0A0F9W3U0"/>
<dbReference type="CDD" id="cd07432">
    <property type="entry name" value="PHP_HisPPase"/>
    <property type="match status" value="1"/>
</dbReference>
<feature type="domain" description="PHP" evidence="1">
    <location>
        <begin position="1"/>
        <end position="73"/>
    </location>
</feature>
<evidence type="ECO:0000313" key="2">
    <source>
        <dbReference type="EMBL" id="KKO11030.1"/>
    </source>
</evidence>
<protein>
    <recommendedName>
        <fullName evidence="1">PHP domain-containing protein</fullName>
    </recommendedName>
</protein>
<dbReference type="InterPro" id="IPR004013">
    <property type="entry name" value="PHP_dom"/>
</dbReference>
<dbReference type="PANTHER" id="PTHR42924">
    <property type="entry name" value="EXONUCLEASE"/>
    <property type="match status" value="1"/>
</dbReference>
<accession>A0A0F9W3U0</accession>
<evidence type="ECO:0000259" key="1">
    <source>
        <dbReference type="Pfam" id="PF02811"/>
    </source>
</evidence>
<reference evidence="2" key="1">
    <citation type="journal article" date="2015" name="Nature">
        <title>Complex archaea that bridge the gap between prokaryotes and eukaryotes.</title>
        <authorList>
            <person name="Spang A."/>
            <person name="Saw J.H."/>
            <person name="Jorgensen S.L."/>
            <person name="Zaremba-Niedzwiedzka K."/>
            <person name="Martijn J."/>
            <person name="Lind A.E."/>
            <person name="van Eijk R."/>
            <person name="Schleper C."/>
            <person name="Guy L."/>
            <person name="Ettema T.J."/>
        </authorList>
    </citation>
    <scope>NUCLEOTIDE SEQUENCE</scope>
</reference>
<dbReference type="InterPro" id="IPR016195">
    <property type="entry name" value="Pol/histidinol_Pase-like"/>
</dbReference>
<dbReference type="InterPro" id="IPR052018">
    <property type="entry name" value="PHP_domain"/>
</dbReference>